<reference evidence="2" key="1">
    <citation type="journal article" date="2023" name="G3 (Bethesda)">
        <title>Genome assembly and association tests identify interacting loci associated with vigor, precocity, and sex in interspecific pistachio rootstocks.</title>
        <authorList>
            <person name="Palmer W."/>
            <person name="Jacygrad E."/>
            <person name="Sagayaradj S."/>
            <person name="Cavanaugh K."/>
            <person name="Han R."/>
            <person name="Bertier L."/>
            <person name="Beede B."/>
            <person name="Kafkas S."/>
            <person name="Golino D."/>
            <person name="Preece J."/>
            <person name="Michelmore R."/>
        </authorList>
    </citation>
    <scope>NUCLEOTIDE SEQUENCE [LARGE SCALE GENOMIC DNA]</scope>
</reference>
<proteinExistence type="predicted"/>
<name>A0ACC1B3H9_9ROSI</name>
<keyword evidence="2" id="KW-1185">Reference proteome</keyword>
<dbReference type="Proteomes" id="UP001164250">
    <property type="component" value="Chromosome 7"/>
</dbReference>
<organism evidence="1 2">
    <name type="scientific">Pistacia atlantica</name>
    <dbReference type="NCBI Taxonomy" id="434234"/>
    <lineage>
        <taxon>Eukaryota</taxon>
        <taxon>Viridiplantae</taxon>
        <taxon>Streptophyta</taxon>
        <taxon>Embryophyta</taxon>
        <taxon>Tracheophyta</taxon>
        <taxon>Spermatophyta</taxon>
        <taxon>Magnoliopsida</taxon>
        <taxon>eudicotyledons</taxon>
        <taxon>Gunneridae</taxon>
        <taxon>Pentapetalae</taxon>
        <taxon>rosids</taxon>
        <taxon>malvids</taxon>
        <taxon>Sapindales</taxon>
        <taxon>Anacardiaceae</taxon>
        <taxon>Pistacia</taxon>
    </lineage>
</organism>
<accession>A0ACC1B3H9</accession>
<evidence type="ECO:0000313" key="2">
    <source>
        <dbReference type="Proteomes" id="UP001164250"/>
    </source>
</evidence>
<gene>
    <name evidence="1" type="ORF">Patl1_26604</name>
</gene>
<protein>
    <submittedName>
        <fullName evidence="1">Uncharacterized protein</fullName>
    </submittedName>
</protein>
<dbReference type="EMBL" id="CM047903">
    <property type="protein sequence ID" value="KAJ0093479.1"/>
    <property type="molecule type" value="Genomic_DNA"/>
</dbReference>
<sequence length="195" mass="20987">MFDIEARGAVSTAVNSSPPSKTVNSEEESSDTEYGFSSFPAGSQTPPRDNDGKKETPSKNDNNNGVNKTPPNGDHKGKDELEKAIMLGGQIISIAAAVWAKNSDIKMSSEAKCLWYFLLACVVLSLVSFFYSLFLSGYERLRKVAWVVRAIGIVATALALVTAIGLHLPNELMIWGTFGVCALSALAIICFALTY</sequence>
<evidence type="ECO:0000313" key="1">
    <source>
        <dbReference type="EMBL" id="KAJ0093479.1"/>
    </source>
</evidence>
<comment type="caution">
    <text evidence="1">The sequence shown here is derived from an EMBL/GenBank/DDBJ whole genome shotgun (WGS) entry which is preliminary data.</text>
</comment>